<feature type="transmembrane region" description="Helical" evidence="1">
    <location>
        <begin position="6"/>
        <end position="28"/>
    </location>
</feature>
<dbReference type="CDD" id="cd16935">
    <property type="entry name" value="HATPase_AgrC-ComD-like"/>
    <property type="match status" value="1"/>
</dbReference>
<keyword evidence="4" id="KW-1185">Reference proteome</keyword>
<dbReference type="InterPro" id="IPR032834">
    <property type="entry name" value="NatK-like_C"/>
</dbReference>
<evidence type="ECO:0000313" key="3">
    <source>
        <dbReference type="EMBL" id="MEQ2637460.1"/>
    </source>
</evidence>
<dbReference type="EMBL" id="JBBNGS010000005">
    <property type="protein sequence ID" value="MEQ2637460.1"/>
    <property type="molecule type" value="Genomic_DNA"/>
</dbReference>
<keyword evidence="3" id="KW-0067">ATP-binding</keyword>
<keyword evidence="1" id="KW-0812">Transmembrane</keyword>
<feature type="transmembrane region" description="Helical" evidence="1">
    <location>
        <begin position="138"/>
        <end position="163"/>
    </location>
</feature>
<comment type="caution">
    <text evidence="3">The sequence shown here is derived from an EMBL/GenBank/DDBJ whole genome shotgun (WGS) entry which is preliminary data.</text>
</comment>
<feature type="transmembrane region" description="Helical" evidence="1">
    <location>
        <begin position="40"/>
        <end position="59"/>
    </location>
</feature>
<accession>A0ABV1IGP6</accession>
<dbReference type="GO" id="GO:0005524">
    <property type="term" value="F:ATP binding"/>
    <property type="evidence" value="ECO:0007669"/>
    <property type="project" value="UniProtKB-KW"/>
</dbReference>
<dbReference type="SUPFAM" id="SSF55874">
    <property type="entry name" value="ATPase domain of HSP90 chaperone/DNA topoisomerase II/histidine kinase"/>
    <property type="match status" value="1"/>
</dbReference>
<sequence length="455" mass="50942">MGFDMVAVFSQPLLVWIQFLIAMLMYCWRQPRKENFSLRLGLVIAGTAAFTLAASYVGFVSEPRLMGEWSFLTQMVLFGSLPFVMALLTSFCFDVPPWTSVFLTVAAFSTQNVAMGFLGVFYVIMGGLGVVADVESEVIALYPVSVDLLNLVTCILFTVVSYLMCWRFFASKLKREWKTRPQDWSIAAIFVAVVLVEIVFDMSMKSTYNYGLPVFQRAVFGVTKLFICFFLLYSEFQLLYVGGLRHDMAISERLLRERVRQYEVGQATIEAINVKCHDIRHQIRHFGDNGQVVDRETLKDIAHEVEIYDAGVRTGNAALDTILTEKSLACQNRGITLSCIADGHALDFMPDAEIYSLFGNILDNAMEAAVLQGEGKRCVSLIVQRRGGMVSIHEENYFAGELDLSDGLPRTTKDDKDNHGFGMLSIRSLAEHHGGTLAVRAEGELFLLDVLLPLE</sequence>
<evidence type="ECO:0000259" key="2">
    <source>
        <dbReference type="Pfam" id="PF14501"/>
    </source>
</evidence>
<reference evidence="3 4" key="1">
    <citation type="submission" date="2024-04" db="EMBL/GenBank/DDBJ databases">
        <title>Human intestinal bacterial collection.</title>
        <authorList>
            <person name="Pauvert C."/>
            <person name="Hitch T.C.A."/>
            <person name="Clavel T."/>
        </authorList>
    </citation>
    <scope>NUCLEOTIDE SEQUENCE [LARGE SCALE GENOMIC DNA]</scope>
    <source>
        <strain evidence="3 4">CLA-AA-H197</strain>
    </source>
</reference>
<dbReference type="Proteomes" id="UP001478817">
    <property type="component" value="Unassembled WGS sequence"/>
</dbReference>
<keyword evidence="3" id="KW-0547">Nucleotide-binding</keyword>
<dbReference type="InterPro" id="IPR036890">
    <property type="entry name" value="HATPase_C_sf"/>
</dbReference>
<feature type="transmembrane region" description="Helical" evidence="1">
    <location>
        <begin position="184"/>
        <end position="202"/>
    </location>
</feature>
<evidence type="ECO:0000256" key="1">
    <source>
        <dbReference type="SAM" id="Phobius"/>
    </source>
</evidence>
<feature type="transmembrane region" description="Helical" evidence="1">
    <location>
        <begin position="214"/>
        <end position="233"/>
    </location>
</feature>
<dbReference type="RefSeq" id="WP_349181963.1">
    <property type="nucleotide sequence ID" value="NZ_JBBNGS010000005.1"/>
</dbReference>
<proteinExistence type="predicted"/>
<protein>
    <submittedName>
        <fullName evidence="3">ATP-binding protein</fullName>
    </submittedName>
</protein>
<feature type="transmembrane region" description="Helical" evidence="1">
    <location>
        <begin position="71"/>
        <end position="93"/>
    </location>
</feature>
<evidence type="ECO:0000313" key="4">
    <source>
        <dbReference type="Proteomes" id="UP001478817"/>
    </source>
</evidence>
<feature type="domain" description="Sensor histidine kinase NatK-like C-terminal" evidence="2">
    <location>
        <begin position="352"/>
        <end position="453"/>
    </location>
</feature>
<dbReference type="Gene3D" id="3.30.565.10">
    <property type="entry name" value="Histidine kinase-like ATPase, C-terminal domain"/>
    <property type="match status" value="1"/>
</dbReference>
<gene>
    <name evidence="3" type="ORF">AAAT05_03795</name>
</gene>
<organism evidence="3 4">
    <name type="scientific">Paratractidigestivibacter faecalis</name>
    <dbReference type="NCBI Taxonomy" id="2292441"/>
    <lineage>
        <taxon>Bacteria</taxon>
        <taxon>Bacillati</taxon>
        <taxon>Actinomycetota</taxon>
        <taxon>Coriobacteriia</taxon>
        <taxon>Coriobacteriales</taxon>
        <taxon>Atopobiaceae</taxon>
        <taxon>Paratractidigestivibacter</taxon>
    </lineage>
</organism>
<name>A0ABV1IGP6_9ACTN</name>
<keyword evidence="1" id="KW-1133">Transmembrane helix</keyword>
<feature type="transmembrane region" description="Helical" evidence="1">
    <location>
        <begin position="113"/>
        <end position="132"/>
    </location>
</feature>
<keyword evidence="1" id="KW-0472">Membrane</keyword>
<dbReference type="Pfam" id="PF14501">
    <property type="entry name" value="HATPase_c_5"/>
    <property type="match status" value="1"/>
</dbReference>